<protein>
    <submittedName>
        <fullName evidence="1">Uncharacterized protein</fullName>
    </submittedName>
</protein>
<organism evidence="1 2">
    <name type="scientific">Herbinix hemicellulosilytica</name>
    <dbReference type="NCBI Taxonomy" id="1564487"/>
    <lineage>
        <taxon>Bacteria</taxon>
        <taxon>Bacillati</taxon>
        <taxon>Bacillota</taxon>
        <taxon>Clostridia</taxon>
        <taxon>Lachnospirales</taxon>
        <taxon>Lachnospiraceae</taxon>
        <taxon>Herbinix</taxon>
    </lineage>
</organism>
<dbReference type="AlphaFoldDB" id="A0A0H5SHE4"/>
<dbReference type="Proteomes" id="UP000236497">
    <property type="component" value="Unassembled WGS sequence"/>
</dbReference>
<accession>A0A0H5SHE4</accession>
<name>A0A0H5SHE4_HERHM</name>
<proteinExistence type="predicted"/>
<reference evidence="1 2" key="1">
    <citation type="submission" date="2015-06" db="EMBL/GenBank/DDBJ databases">
        <authorList>
            <person name="Wibberg Daniel"/>
        </authorList>
    </citation>
    <scope>NUCLEOTIDE SEQUENCE [LARGE SCALE GENOMIC DNA]</scope>
    <source>
        <strain evidence="1 2">T3/55T</strain>
    </source>
</reference>
<dbReference type="EMBL" id="CVTD020000017">
    <property type="protein sequence ID" value="CRZ34932.1"/>
    <property type="molecule type" value="Genomic_DNA"/>
</dbReference>
<gene>
    <name evidence="1" type="ORF">HHT355_1732</name>
</gene>
<evidence type="ECO:0000313" key="2">
    <source>
        <dbReference type="Proteomes" id="UP000236497"/>
    </source>
</evidence>
<evidence type="ECO:0000313" key="1">
    <source>
        <dbReference type="EMBL" id="CRZ34932.1"/>
    </source>
</evidence>
<keyword evidence="2" id="KW-1185">Reference proteome</keyword>
<sequence length="32" mass="3648">MGKIVGLIIKKRYNKSAGDNKDENKKQEANQE</sequence>